<comment type="caution">
    <text evidence="5">The sequence shown here is derived from an EMBL/GenBank/DDBJ whole genome shotgun (WGS) entry which is preliminary data.</text>
</comment>
<accession>A0A167YTM6</accession>
<dbReference type="Pfam" id="PF11807">
    <property type="entry name" value="UstYa"/>
    <property type="match status" value="1"/>
</dbReference>
<feature type="transmembrane region" description="Helical" evidence="4">
    <location>
        <begin position="21"/>
        <end position="42"/>
    </location>
</feature>
<keyword evidence="4" id="KW-0812">Transmembrane</keyword>
<dbReference type="AlphaFoldDB" id="A0A167YTM6"/>
<gene>
    <name evidence="5" type="ORF">AAL_06501</name>
</gene>
<dbReference type="PANTHER" id="PTHR33365">
    <property type="entry name" value="YALI0B05434P"/>
    <property type="match status" value="1"/>
</dbReference>
<proteinExistence type="inferred from homology"/>
<keyword evidence="4" id="KW-1133">Transmembrane helix</keyword>
<evidence type="ECO:0000256" key="4">
    <source>
        <dbReference type="SAM" id="Phobius"/>
    </source>
</evidence>
<dbReference type="PANTHER" id="PTHR33365:SF4">
    <property type="entry name" value="CYCLOCHLOROTINE BIOSYNTHESIS PROTEIN O"/>
    <property type="match status" value="1"/>
</dbReference>
<evidence type="ECO:0000313" key="5">
    <source>
        <dbReference type="EMBL" id="KZZ91747.1"/>
    </source>
</evidence>
<feature type="region of interest" description="Disordered" evidence="3">
    <location>
        <begin position="299"/>
        <end position="495"/>
    </location>
</feature>
<dbReference type="GO" id="GO:0043386">
    <property type="term" value="P:mycotoxin biosynthetic process"/>
    <property type="evidence" value="ECO:0007669"/>
    <property type="project" value="InterPro"/>
</dbReference>
<protein>
    <recommendedName>
        <fullName evidence="7">Tat pathway signal sequence</fullName>
    </recommendedName>
</protein>
<reference evidence="5 6" key="1">
    <citation type="journal article" date="2016" name="Genome Biol. Evol.">
        <title>Divergent and convergent evolution of fungal pathogenicity.</title>
        <authorList>
            <person name="Shang Y."/>
            <person name="Xiao G."/>
            <person name="Zheng P."/>
            <person name="Cen K."/>
            <person name="Zhan S."/>
            <person name="Wang C."/>
        </authorList>
    </citation>
    <scope>NUCLEOTIDE SEQUENCE [LARGE SCALE GENOMIC DNA]</scope>
    <source>
        <strain evidence="5 6">RCEF 2490</strain>
    </source>
</reference>
<keyword evidence="4" id="KW-0472">Membrane</keyword>
<comment type="similarity">
    <text evidence="2">Belongs to the ustYa family.</text>
</comment>
<evidence type="ECO:0000256" key="3">
    <source>
        <dbReference type="SAM" id="MobiDB-lite"/>
    </source>
</evidence>
<dbReference type="SUPFAM" id="SSF141571">
    <property type="entry name" value="Pentapeptide repeat-like"/>
    <property type="match status" value="1"/>
</dbReference>
<sequence length="495" mass="58273">MEKPSYSPCPPKDRRSWLPSPASVIFHLALAAFYSTLFFAFWDYRGCSSSPGARKPGLHTYSPAWEAIKWEPRILENALEAPNPYKGRPRPELDEAWDKLLGPSSVRVSKETLERINRTSVPIEDGSGYMAGLDVYHQLHCLRYVRRYLHQDYYNMTQEQNLGQHIDHCLDSLRQYLMCNADVSLLTFDWIPNFHKPWPNFRIMHECANWEAIEKWAWDHYFDGFDESLIKHPDFHPELHVLHPQHHLLLQSLPRELEPLFLTMRFSTAVALLPALALAAPTNPAASGSVIEPDRHQSYLKARDLKEPDSHQSYLKKRDLKEPDSHQSYLKERGVKAPDSHQSYLKERDLKEPDSHQSYLKERGLKGPDRHQSYLKERDLKEPDSHQSYLKERDLKEPDSHQSYLKERDLKEPDSHQSYLKERDLKEPDSHQSYLKERDLKEPDSHQSYLKERDLKEPDSHQSYLKERDLKEPDSHQSYLKERDLKEPDSHQSYL</sequence>
<dbReference type="Proteomes" id="UP000078544">
    <property type="component" value="Unassembled WGS sequence"/>
</dbReference>
<evidence type="ECO:0000256" key="2">
    <source>
        <dbReference type="ARBA" id="ARBA00035112"/>
    </source>
</evidence>
<keyword evidence="6" id="KW-1185">Reference proteome</keyword>
<comment type="pathway">
    <text evidence="1">Mycotoxin biosynthesis.</text>
</comment>
<evidence type="ECO:0008006" key="7">
    <source>
        <dbReference type="Google" id="ProtNLM"/>
    </source>
</evidence>
<evidence type="ECO:0000256" key="1">
    <source>
        <dbReference type="ARBA" id="ARBA00004685"/>
    </source>
</evidence>
<name>A0A167YTM6_9HYPO</name>
<dbReference type="STRING" id="1081109.A0A167YTM6"/>
<dbReference type="EMBL" id="AZGY01000017">
    <property type="protein sequence ID" value="KZZ91747.1"/>
    <property type="molecule type" value="Genomic_DNA"/>
</dbReference>
<evidence type="ECO:0000313" key="6">
    <source>
        <dbReference type="Proteomes" id="UP000078544"/>
    </source>
</evidence>
<dbReference type="InterPro" id="IPR021765">
    <property type="entry name" value="UstYa-like"/>
</dbReference>
<dbReference type="OrthoDB" id="4936991at2759"/>
<organism evidence="5 6">
    <name type="scientific">Moelleriella libera RCEF 2490</name>
    <dbReference type="NCBI Taxonomy" id="1081109"/>
    <lineage>
        <taxon>Eukaryota</taxon>
        <taxon>Fungi</taxon>
        <taxon>Dikarya</taxon>
        <taxon>Ascomycota</taxon>
        <taxon>Pezizomycotina</taxon>
        <taxon>Sordariomycetes</taxon>
        <taxon>Hypocreomycetidae</taxon>
        <taxon>Hypocreales</taxon>
        <taxon>Clavicipitaceae</taxon>
        <taxon>Moelleriella</taxon>
    </lineage>
</organism>